<keyword evidence="3" id="KW-1185">Reference proteome</keyword>
<evidence type="ECO:0000313" key="2">
    <source>
        <dbReference type="EMBL" id="PVX71588.1"/>
    </source>
</evidence>
<dbReference type="Gene3D" id="3.40.50.720">
    <property type="entry name" value="NAD(P)-binding Rossmann-like Domain"/>
    <property type="match status" value="1"/>
</dbReference>
<evidence type="ECO:0000313" key="3">
    <source>
        <dbReference type="Proteomes" id="UP000245712"/>
    </source>
</evidence>
<dbReference type="InterPro" id="IPR002347">
    <property type="entry name" value="SDR_fam"/>
</dbReference>
<accession>A0ABX5K9X9</accession>
<gene>
    <name evidence="2" type="ORF">C7402_12811</name>
</gene>
<dbReference type="PROSITE" id="PS00061">
    <property type="entry name" value="ADH_SHORT"/>
    <property type="match status" value="1"/>
</dbReference>
<dbReference type="InterPro" id="IPR036291">
    <property type="entry name" value="NAD(P)-bd_dom_sf"/>
</dbReference>
<dbReference type="PANTHER" id="PTHR42760">
    <property type="entry name" value="SHORT-CHAIN DEHYDROGENASES/REDUCTASES FAMILY MEMBER"/>
    <property type="match status" value="1"/>
</dbReference>
<comment type="similarity">
    <text evidence="1">Belongs to the short-chain dehydrogenases/reductases (SDR) family.</text>
</comment>
<sequence>MTYREDGESQAASWLAPGLRGAIVPVTGAASGIGLAICKRLREAGATPLLLDFDERHLAAAAREVYASEGVAPDFAYLLDVTDSKAVDACLERIKREHGPVTHAVANAGISHAAHVLELQDDDWRRVIDVNLNGVLYFCRAVARQLAAAKAGSIVTLASIAGMCARERRAAYASSKAAVINLTRALAIDLGEYGVRVNGVAPGIIQTPIQQMSEEALNQRVQGRAPLARAGRPAEVADVVLFLLSDMASYVTGETIVVDGGVTAKYM</sequence>
<protein>
    <submittedName>
        <fullName evidence="2">3-oxoacyl-[acyl-carrier protein] reductase</fullName>
    </submittedName>
</protein>
<dbReference type="Proteomes" id="UP000245712">
    <property type="component" value="Unassembled WGS sequence"/>
</dbReference>
<dbReference type="PRINTS" id="PR00080">
    <property type="entry name" value="SDRFAMILY"/>
</dbReference>
<organism evidence="2 3">
    <name type="scientific">Paraburkholderia unamae</name>
    <dbReference type="NCBI Taxonomy" id="219649"/>
    <lineage>
        <taxon>Bacteria</taxon>
        <taxon>Pseudomonadati</taxon>
        <taxon>Pseudomonadota</taxon>
        <taxon>Betaproteobacteria</taxon>
        <taxon>Burkholderiales</taxon>
        <taxon>Burkholderiaceae</taxon>
        <taxon>Paraburkholderia</taxon>
    </lineage>
</organism>
<reference evidence="2 3" key="1">
    <citation type="submission" date="2018-05" db="EMBL/GenBank/DDBJ databases">
        <title>Genomic Encyclopedia of Type Strains, Phase IV (KMG-V): Genome sequencing to study the core and pangenomes of soil and plant-associated prokaryotes.</title>
        <authorList>
            <person name="Whitman W."/>
        </authorList>
    </citation>
    <scope>NUCLEOTIDE SEQUENCE [LARGE SCALE GENOMIC DNA]</scope>
    <source>
        <strain evidence="2 3">SCZa-39</strain>
    </source>
</reference>
<comment type="caution">
    <text evidence="2">The sequence shown here is derived from an EMBL/GenBank/DDBJ whole genome shotgun (WGS) entry which is preliminary data.</text>
</comment>
<dbReference type="PRINTS" id="PR00081">
    <property type="entry name" value="GDHRDH"/>
</dbReference>
<dbReference type="InterPro" id="IPR020904">
    <property type="entry name" value="Sc_DH/Rdtase_CS"/>
</dbReference>
<proteinExistence type="inferred from homology"/>
<dbReference type="RefSeq" id="WP_116614260.1">
    <property type="nucleotide sequence ID" value="NZ_CAJZAT010000231.1"/>
</dbReference>
<evidence type="ECO:0000256" key="1">
    <source>
        <dbReference type="ARBA" id="ARBA00006484"/>
    </source>
</evidence>
<dbReference type="SUPFAM" id="SSF51735">
    <property type="entry name" value="NAD(P)-binding Rossmann-fold domains"/>
    <property type="match status" value="1"/>
</dbReference>
<dbReference type="CDD" id="cd05233">
    <property type="entry name" value="SDR_c"/>
    <property type="match status" value="1"/>
</dbReference>
<dbReference type="Pfam" id="PF13561">
    <property type="entry name" value="adh_short_C2"/>
    <property type="match status" value="1"/>
</dbReference>
<dbReference type="EMBL" id="QEOB01000028">
    <property type="protein sequence ID" value="PVX71588.1"/>
    <property type="molecule type" value="Genomic_DNA"/>
</dbReference>
<name>A0ABX5K9X9_9BURK</name>